<name>A0AAV1UQI6_9STRA</name>
<feature type="domain" description="AGC-kinase C-terminal" evidence="11">
    <location>
        <begin position="720"/>
        <end position="777"/>
    </location>
</feature>
<dbReference type="InterPro" id="IPR008271">
    <property type="entry name" value="Ser/Thr_kinase_AS"/>
</dbReference>
<evidence type="ECO:0000256" key="1">
    <source>
        <dbReference type="ARBA" id="ARBA00012513"/>
    </source>
</evidence>
<proteinExistence type="predicted"/>
<dbReference type="GO" id="GO:0005524">
    <property type="term" value="F:ATP binding"/>
    <property type="evidence" value="ECO:0007669"/>
    <property type="project" value="UniProtKB-KW"/>
</dbReference>
<dbReference type="FunFam" id="3.30.200.20:FF:000042">
    <property type="entry name" value="Aurora kinase A"/>
    <property type="match status" value="1"/>
</dbReference>
<keyword evidence="2" id="KW-0723">Serine/threonine-protein kinase</keyword>
<keyword evidence="6" id="KW-0067">ATP-binding</keyword>
<dbReference type="PROSITE" id="PS51285">
    <property type="entry name" value="AGC_KINASE_CTER"/>
    <property type="match status" value="1"/>
</dbReference>
<dbReference type="Proteomes" id="UP001162060">
    <property type="component" value="Unassembled WGS sequence"/>
</dbReference>
<dbReference type="FunFam" id="1.10.510.10:FF:001418">
    <property type="entry name" value="Serine/threonine protein kinase 15"/>
    <property type="match status" value="1"/>
</dbReference>
<dbReference type="PANTHER" id="PTHR24356">
    <property type="entry name" value="SERINE/THREONINE-PROTEIN KINASE"/>
    <property type="match status" value="1"/>
</dbReference>
<dbReference type="PANTHER" id="PTHR24356:SF1">
    <property type="entry name" value="SERINE_THREONINE-PROTEIN KINASE GREATWALL"/>
    <property type="match status" value="1"/>
</dbReference>
<evidence type="ECO:0000313" key="12">
    <source>
        <dbReference type="EMBL" id="CAK7935872.1"/>
    </source>
</evidence>
<evidence type="ECO:0000256" key="3">
    <source>
        <dbReference type="ARBA" id="ARBA00022679"/>
    </source>
</evidence>
<dbReference type="EC" id="2.7.11.1" evidence="1"/>
<evidence type="ECO:0000256" key="8">
    <source>
        <dbReference type="ARBA" id="ARBA00048679"/>
    </source>
</evidence>
<dbReference type="Gene3D" id="3.30.200.20">
    <property type="entry name" value="Phosphorylase Kinase, domain 1"/>
    <property type="match status" value="1"/>
</dbReference>
<comment type="caution">
    <text evidence="12">The sequence shown here is derived from an EMBL/GenBank/DDBJ whole genome shotgun (WGS) entry which is preliminary data.</text>
</comment>
<dbReference type="Gene3D" id="1.10.510.10">
    <property type="entry name" value="Transferase(Phosphotransferase) domain 1"/>
    <property type="match status" value="1"/>
</dbReference>
<feature type="domain" description="Protein kinase" evidence="10">
    <location>
        <begin position="414"/>
        <end position="719"/>
    </location>
</feature>
<comment type="catalytic activity">
    <reaction evidence="7">
        <text>L-threonyl-[protein] + ATP = O-phospho-L-threonyl-[protein] + ADP + H(+)</text>
        <dbReference type="Rhea" id="RHEA:46608"/>
        <dbReference type="Rhea" id="RHEA-COMP:11060"/>
        <dbReference type="Rhea" id="RHEA-COMP:11605"/>
        <dbReference type="ChEBI" id="CHEBI:15378"/>
        <dbReference type="ChEBI" id="CHEBI:30013"/>
        <dbReference type="ChEBI" id="CHEBI:30616"/>
        <dbReference type="ChEBI" id="CHEBI:61977"/>
        <dbReference type="ChEBI" id="CHEBI:456216"/>
        <dbReference type="EC" id="2.7.11.1"/>
    </reaction>
</comment>
<dbReference type="Pfam" id="PF00069">
    <property type="entry name" value="Pkinase"/>
    <property type="match status" value="2"/>
</dbReference>
<dbReference type="InterPro" id="IPR011009">
    <property type="entry name" value="Kinase-like_dom_sf"/>
</dbReference>
<keyword evidence="5" id="KW-0418">Kinase</keyword>
<dbReference type="CDD" id="cd05579">
    <property type="entry name" value="STKc_MAST_like"/>
    <property type="match status" value="1"/>
</dbReference>
<sequence>MAERSQPLALVRVTELEVPFDRSSTQSTNCNRSTCREMERLQAELGLEIQPQRLHRQYTLNVLPVSAASRSSASRSGVLDAIAPDALEDVLSRWEENQVKWRHFAGSGTPKQEFGRDRDEDETVPMLEDGGHFFENVRRPETFDVTFGAGDLGLEVGIDAVKNKVVVKSVQMETWIQAAVAPRAPGTRVRKGLTVEAVNGQTEVSVADVLDELQFSKRPMTVTFRRATMVVCKLCETKVDASNLDEHVNYCVLSKRVELEADVINDSLVQLTASLDASLVEVDAVGKLDELHAYHALRMAAVQTSSCDVTSVDAFALCAQLVKVIDRIRQQEETLKLDVRGVAYCVKLRNLIHAKMSKMRASHKMMFQQAPIEIMRSPLKRTKSLESIKNRRWLRSRRRSSLRPTSYRVSIRDFQIVKPISKGAFGKVYLARKKTTGDQYAIKVLAKEHLLRKKQIQQIETERNILASVVSPFVVKLFWTFQTKRNLFLVMEYLPGGDFMSLLECIVQLEEQVACVYIAEIAIALNHLHTKGCVHRDLKPDNILLSSTGHIKLTDFGLSEDAVALSDIDLDPDDECVAEDSEVRDSSASEVSPFTPEDGRPRCISMSKRNLKKQSAYHTYGRCGTPDYLAPEIILGAPHGPPVDYWALGIILYEMMVGFPPFNDDTVDAIFENILERQILWPDGEKCLSAEAVDLIDKLLDSNPETRMGWEGIKEHPFFEGINWDTILDSVPPFVPTLEGPTDTSYFNNRNLTDIFIDDSDFDVISRSACSSQNNVDFGPECDDPSLGVPDSKAHEDFPRNNNASDVSAATADVDTSWGATGTLGALGSMGATNKEHIGRVLQTEDSNNHCRFPSGMYDSTDDSKLCDAFRSFSFTNMNALAAASQAEAEMMTDTTQPNEGVEFGPSIFI</sequence>
<dbReference type="PROSITE" id="PS50011">
    <property type="entry name" value="PROTEIN_KINASE_DOM"/>
    <property type="match status" value="1"/>
</dbReference>
<protein>
    <recommendedName>
        <fullName evidence="1">non-specific serine/threonine protein kinase</fullName>
        <ecNumber evidence="1">2.7.11.1</ecNumber>
    </recommendedName>
</protein>
<dbReference type="InterPro" id="IPR000961">
    <property type="entry name" value="AGC-kinase_C"/>
</dbReference>
<keyword evidence="4" id="KW-0547">Nucleotide-binding</keyword>
<evidence type="ECO:0000256" key="9">
    <source>
        <dbReference type="SAM" id="MobiDB-lite"/>
    </source>
</evidence>
<organism evidence="12 13">
    <name type="scientific">Peronospora matthiolae</name>
    <dbReference type="NCBI Taxonomy" id="2874970"/>
    <lineage>
        <taxon>Eukaryota</taxon>
        <taxon>Sar</taxon>
        <taxon>Stramenopiles</taxon>
        <taxon>Oomycota</taxon>
        <taxon>Peronosporomycetes</taxon>
        <taxon>Peronosporales</taxon>
        <taxon>Peronosporaceae</taxon>
        <taxon>Peronospora</taxon>
    </lineage>
</organism>
<evidence type="ECO:0000259" key="11">
    <source>
        <dbReference type="PROSITE" id="PS51285"/>
    </source>
</evidence>
<dbReference type="GO" id="GO:0035556">
    <property type="term" value="P:intracellular signal transduction"/>
    <property type="evidence" value="ECO:0007669"/>
    <property type="project" value="TreeGrafter"/>
</dbReference>
<accession>A0AAV1UQI6</accession>
<evidence type="ECO:0000256" key="6">
    <source>
        <dbReference type="ARBA" id="ARBA00022840"/>
    </source>
</evidence>
<dbReference type="GO" id="GO:0004674">
    <property type="term" value="F:protein serine/threonine kinase activity"/>
    <property type="evidence" value="ECO:0007669"/>
    <property type="project" value="UniProtKB-KW"/>
</dbReference>
<dbReference type="SUPFAM" id="SSF56112">
    <property type="entry name" value="Protein kinase-like (PK-like)"/>
    <property type="match status" value="1"/>
</dbReference>
<keyword evidence="3" id="KW-0808">Transferase</keyword>
<dbReference type="EMBL" id="CAKLBY020000223">
    <property type="protein sequence ID" value="CAK7935872.1"/>
    <property type="molecule type" value="Genomic_DNA"/>
</dbReference>
<feature type="region of interest" description="Disordered" evidence="9">
    <location>
        <begin position="580"/>
        <end position="599"/>
    </location>
</feature>
<dbReference type="InterPro" id="IPR000719">
    <property type="entry name" value="Prot_kinase_dom"/>
</dbReference>
<evidence type="ECO:0000256" key="7">
    <source>
        <dbReference type="ARBA" id="ARBA00047899"/>
    </source>
</evidence>
<dbReference type="SMART" id="SM00220">
    <property type="entry name" value="S_TKc"/>
    <property type="match status" value="1"/>
</dbReference>
<dbReference type="AlphaFoldDB" id="A0AAV1UQI6"/>
<dbReference type="InterPro" id="IPR050236">
    <property type="entry name" value="Ser_Thr_kinase_AGC"/>
</dbReference>
<comment type="catalytic activity">
    <reaction evidence="8">
        <text>L-seryl-[protein] + ATP = O-phospho-L-seryl-[protein] + ADP + H(+)</text>
        <dbReference type="Rhea" id="RHEA:17989"/>
        <dbReference type="Rhea" id="RHEA-COMP:9863"/>
        <dbReference type="Rhea" id="RHEA-COMP:11604"/>
        <dbReference type="ChEBI" id="CHEBI:15378"/>
        <dbReference type="ChEBI" id="CHEBI:29999"/>
        <dbReference type="ChEBI" id="CHEBI:30616"/>
        <dbReference type="ChEBI" id="CHEBI:83421"/>
        <dbReference type="ChEBI" id="CHEBI:456216"/>
        <dbReference type="EC" id="2.7.11.1"/>
    </reaction>
</comment>
<evidence type="ECO:0000256" key="4">
    <source>
        <dbReference type="ARBA" id="ARBA00022741"/>
    </source>
</evidence>
<gene>
    <name evidence="12" type="ORF">PM001_LOCUS21022</name>
</gene>
<evidence type="ECO:0000259" key="10">
    <source>
        <dbReference type="PROSITE" id="PS50011"/>
    </source>
</evidence>
<evidence type="ECO:0000256" key="2">
    <source>
        <dbReference type="ARBA" id="ARBA00022527"/>
    </source>
</evidence>
<evidence type="ECO:0000256" key="5">
    <source>
        <dbReference type="ARBA" id="ARBA00022777"/>
    </source>
</evidence>
<reference evidence="12" key="1">
    <citation type="submission" date="2024-01" db="EMBL/GenBank/DDBJ databases">
        <authorList>
            <person name="Webb A."/>
        </authorList>
    </citation>
    <scope>NUCLEOTIDE SEQUENCE</scope>
    <source>
        <strain evidence="12">Pm1</strain>
    </source>
</reference>
<evidence type="ECO:0000313" key="13">
    <source>
        <dbReference type="Proteomes" id="UP001162060"/>
    </source>
</evidence>
<dbReference type="PROSITE" id="PS00108">
    <property type="entry name" value="PROTEIN_KINASE_ST"/>
    <property type="match status" value="1"/>
</dbReference>